<keyword evidence="1" id="KW-0732">Signal</keyword>
<dbReference type="KEGG" id="dgg:DGI_2803"/>
<dbReference type="Pfam" id="PF17680">
    <property type="entry name" value="FlgO"/>
    <property type="match status" value="1"/>
</dbReference>
<reference evidence="3 4" key="1">
    <citation type="journal article" date="2013" name="J. Bacteriol.">
        <title>Roles of HynAB and Ech, the only two hydrogenases found in the model sulfate reducer Desulfovibrio gigas.</title>
        <authorList>
            <person name="Morais-Silva F.O."/>
            <person name="Santos C.I."/>
            <person name="Rodrigues R."/>
            <person name="Pereira I.A."/>
            <person name="Rodrigues-Pousada C."/>
        </authorList>
    </citation>
    <scope>NUCLEOTIDE SEQUENCE [LARGE SCALE GENOMIC DNA]</scope>
    <source>
        <strain evidence="4">ATCC 19364 / DSM 1382 / NCIMB 9332 / VKM B-1759</strain>
    </source>
</reference>
<dbReference type="RefSeq" id="WP_021761558.1">
    <property type="nucleotide sequence ID" value="NC_022444.1"/>
</dbReference>
<name>T2GF30_MEGG1</name>
<proteinExistence type="predicted"/>
<dbReference type="OrthoDB" id="5452881at2"/>
<dbReference type="AlphaFoldDB" id="T2GF30"/>
<evidence type="ECO:0000259" key="2">
    <source>
        <dbReference type="Pfam" id="PF17680"/>
    </source>
</evidence>
<sequence length="201" mass="21381">MKPLTIVAMAALAALLCAAPARAGTLPALAQALADDLHFQVGEQIGLSGEVGQGYRLIVTTPVNLNSLEIASPLARQLAEELATNFSKAGYVIQEIRRGNTILFRPDQGELLLTRRVGLVNDRNIRGALILAGTYVATSRHVRFTIKLMDAGSNDVLAMSSLSLPVDPEAMELMDDGSGSPDLSVAPSVRTTFNPGSWTLR</sequence>
<evidence type="ECO:0000313" key="4">
    <source>
        <dbReference type="Proteomes" id="UP000016587"/>
    </source>
</evidence>
<dbReference type="EMBL" id="CP006585">
    <property type="protein sequence ID" value="AGW14532.1"/>
    <property type="molecule type" value="Genomic_DNA"/>
</dbReference>
<dbReference type="PATRIC" id="fig|1121448.10.peg.2766"/>
<feature type="domain" description="FlgO" evidence="2">
    <location>
        <begin position="32"/>
        <end position="167"/>
    </location>
</feature>
<feature type="signal peptide" evidence="1">
    <location>
        <begin position="1"/>
        <end position="23"/>
    </location>
</feature>
<feature type="chain" id="PRO_5004588333" description="FlgO domain-containing protein" evidence="1">
    <location>
        <begin position="24"/>
        <end position="201"/>
    </location>
</feature>
<dbReference type="eggNOG" id="ENOG5032U8Q">
    <property type="taxonomic scope" value="Bacteria"/>
</dbReference>
<dbReference type="Proteomes" id="UP000016587">
    <property type="component" value="Chromosome"/>
</dbReference>
<protein>
    <recommendedName>
        <fullName evidence="2">FlgO domain-containing protein</fullName>
    </recommendedName>
</protein>
<evidence type="ECO:0000256" key="1">
    <source>
        <dbReference type="SAM" id="SignalP"/>
    </source>
</evidence>
<dbReference type="HOGENOM" id="CLU_109742_0_0_7"/>
<reference evidence="4" key="2">
    <citation type="submission" date="2013-07" db="EMBL/GenBank/DDBJ databases">
        <authorList>
            <person name="Morais-Silva F.O."/>
            <person name="Rezende A.M."/>
            <person name="Pimentel C."/>
            <person name="Resende D.M."/>
            <person name="Santos C.I."/>
            <person name="Clemente C."/>
            <person name="de Oliveira L.M."/>
            <person name="da Silva S.M."/>
            <person name="Costa D.A."/>
            <person name="Varela-Raposo A."/>
            <person name="Horacio E.C.A."/>
            <person name="Matos M."/>
            <person name="Flores O."/>
            <person name="Ruiz J.C."/>
            <person name="Rodrigues-Pousada C."/>
        </authorList>
    </citation>
    <scope>NUCLEOTIDE SEQUENCE [LARGE SCALE GENOMIC DNA]</scope>
    <source>
        <strain evidence="4">ATCC 19364 / DSM 1382 / NCIMB 9332 / VKM B-1759</strain>
    </source>
</reference>
<keyword evidence="4" id="KW-1185">Reference proteome</keyword>
<dbReference type="InterPro" id="IPR041215">
    <property type="entry name" value="FlgO_dom"/>
</dbReference>
<accession>T2GF30</accession>
<gene>
    <name evidence="3" type="ORF">DGI_2803</name>
</gene>
<dbReference type="STRING" id="1121448.DGI_2803"/>
<evidence type="ECO:0000313" key="3">
    <source>
        <dbReference type="EMBL" id="AGW14532.1"/>
    </source>
</evidence>
<organism evidence="3 4">
    <name type="scientific">Megalodesulfovibrio gigas (strain ATCC 19364 / DSM 1382 / NCIMB 9332 / VKM B-1759)</name>
    <name type="common">Desulfovibrio gigas</name>
    <dbReference type="NCBI Taxonomy" id="1121448"/>
    <lineage>
        <taxon>Bacteria</taxon>
        <taxon>Pseudomonadati</taxon>
        <taxon>Thermodesulfobacteriota</taxon>
        <taxon>Desulfovibrionia</taxon>
        <taxon>Desulfovibrionales</taxon>
        <taxon>Desulfovibrionaceae</taxon>
        <taxon>Megalodesulfovibrio</taxon>
    </lineage>
</organism>